<protein>
    <submittedName>
        <fullName evidence="1">Uncharacterized protein</fullName>
    </submittedName>
</protein>
<proteinExistence type="predicted"/>
<name>A0A1G2MB35_9BACT</name>
<dbReference type="AlphaFoldDB" id="A0A1G2MB35"/>
<comment type="caution">
    <text evidence="1">The sequence shown here is derived from an EMBL/GenBank/DDBJ whole genome shotgun (WGS) entry which is preliminary data.</text>
</comment>
<gene>
    <name evidence="1" type="ORF">A2849_02890</name>
</gene>
<accession>A0A1G2MB35</accession>
<dbReference type="EMBL" id="MHRI01000032">
    <property type="protein sequence ID" value="OHA20241.1"/>
    <property type="molecule type" value="Genomic_DNA"/>
</dbReference>
<organism evidence="1 2">
    <name type="scientific">Candidatus Taylorbacteria bacterium RIFCSPHIGHO2_01_FULL_51_15</name>
    <dbReference type="NCBI Taxonomy" id="1802304"/>
    <lineage>
        <taxon>Bacteria</taxon>
        <taxon>Candidatus Tayloriibacteriota</taxon>
    </lineage>
</organism>
<reference evidence="1 2" key="1">
    <citation type="journal article" date="2016" name="Nat. Commun.">
        <title>Thousands of microbial genomes shed light on interconnected biogeochemical processes in an aquifer system.</title>
        <authorList>
            <person name="Anantharaman K."/>
            <person name="Brown C.T."/>
            <person name="Hug L.A."/>
            <person name="Sharon I."/>
            <person name="Castelle C.J."/>
            <person name="Probst A.J."/>
            <person name="Thomas B.C."/>
            <person name="Singh A."/>
            <person name="Wilkins M.J."/>
            <person name="Karaoz U."/>
            <person name="Brodie E.L."/>
            <person name="Williams K.H."/>
            <person name="Hubbard S.S."/>
            <person name="Banfield J.F."/>
        </authorList>
    </citation>
    <scope>NUCLEOTIDE SEQUENCE [LARGE SCALE GENOMIC DNA]</scope>
</reference>
<evidence type="ECO:0000313" key="1">
    <source>
        <dbReference type="EMBL" id="OHA20241.1"/>
    </source>
</evidence>
<evidence type="ECO:0000313" key="2">
    <source>
        <dbReference type="Proteomes" id="UP000178121"/>
    </source>
</evidence>
<dbReference type="Proteomes" id="UP000178121">
    <property type="component" value="Unassembled WGS sequence"/>
</dbReference>
<sequence>MGKETIRYGREAKSSGCEVLKCFLKKRRSFRVGHDVPQAMIVNIAQGLLSSGPFASAQLLPPSSLNIPGQTNNVISGPSAFNAHEQPRIVGQELSGRCADGSNAAFLQKPAHAAFVNRVAVKAVNIPAEQAVCFSGFNAVEHLVEARSSRLFGRFAFFDDLANDDILARGKSAKFIDLRIQAHHLMFAVVGGFADVEEVFLRGFHGTKGNKNT</sequence>